<gene>
    <name evidence="2" type="ORF">P29B0810_112</name>
</gene>
<name>A0A1D8KTA5_9CAUD</name>
<accession>A0A1D8KTA5</accession>
<organism evidence="2 3">
    <name type="scientific">Synechococcus phage S-WAM2</name>
    <dbReference type="NCBI Taxonomy" id="1815522"/>
    <lineage>
        <taxon>Viruses</taxon>
        <taxon>Duplodnaviria</taxon>
        <taxon>Heunggongvirae</taxon>
        <taxon>Uroviricota</taxon>
        <taxon>Caudoviricetes</taxon>
        <taxon>Pantevenvirales</taxon>
        <taxon>Kyanoviridae</taxon>
        <taxon>Cymopoleiavirus</taxon>
        <taxon>Cymopoleiavirus swam2</taxon>
    </lineage>
</organism>
<evidence type="ECO:0000313" key="3">
    <source>
        <dbReference type="Proteomes" id="UP000202081"/>
    </source>
</evidence>
<keyword evidence="1" id="KW-0812">Transmembrane</keyword>
<dbReference type="EMBL" id="KU686211">
    <property type="protein sequence ID" value="AOV61807.1"/>
    <property type="molecule type" value="Genomic_DNA"/>
</dbReference>
<keyword evidence="1" id="KW-1133">Transmembrane helix</keyword>
<feature type="transmembrane region" description="Helical" evidence="1">
    <location>
        <begin position="12"/>
        <end position="34"/>
    </location>
</feature>
<protein>
    <submittedName>
        <fullName evidence="2">Uncharacterized protein</fullName>
    </submittedName>
</protein>
<dbReference type="Proteomes" id="UP000202081">
    <property type="component" value="Segment"/>
</dbReference>
<keyword evidence="1" id="KW-0472">Membrane</keyword>
<proteinExistence type="predicted"/>
<sequence>MMVIFIRHTMESPIGLGILGTLLIGVPIAGIWAIHKYGWEHWEPFSHEPHTKTTK</sequence>
<dbReference type="KEGG" id="vg:30309185"/>
<evidence type="ECO:0000313" key="2">
    <source>
        <dbReference type="EMBL" id="AOV61807.1"/>
    </source>
</evidence>
<dbReference type="GeneID" id="30309185"/>
<keyword evidence="3" id="KW-1185">Reference proteome</keyword>
<evidence type="ECO:0000256" key="1">
    <source>
        <dbReference type="SAM" id="Phobius"/>
    </source>
</evidence>
<reference evidence="2 3" key="1">
    <citation type="journal article" date="2016" name="Virology">
        <title>The genomic content and context of auxiliary metabolic genes in marine cyanomyoviruses.</title>
        <authorList>
            <person name="Crummett L.T."/>
            <person name="Puxty R.J."/>
            <person name="Weihe C."/>
            <person name="Marston M.F."/>
            <person name="Martiny J.B."/>
        </authorList>
    </citation>
    <scope>NUCLEOTIDE SEQUENCE [LARGE SCALE GENOMIC DNA]</scope>
    <source>
        <strain evidence="2">0810PA29</strain>
    </source>
</reference>
<dbReference type="OrthoDB" id="25293at10239"/>
<dbReference type="RefSeq" id="YP_009324275.1">
    <property type="nucleotide sequence ID" value="NC_031935.1"/>
</dbReference>